<dbReference type="InterPro" id="IPR000183">
    <property type="entry name" value="Orn/DAP/Arg_de-COase"/>
</dbReference>
<evidence type="ECO:0000259" key="34">
    <source>
        <dbReference type="Pfam" id="PF02784"/>
    </source>
</evidence>
<evidence type="ECO:0000313" key="37">
    <source>
        <dbReference type="RefSeq" id="XP_020018672.1"/>
    </source>
</evidence>
<evidence type="ECO:0000256" key="17">
    <source>
        <dbReference type="ARBA" id="ARBA00023034"/>
    </source>
</evidence>
<feature type="modified residue" description="N6-(pyridoxal phosphate)lysine" evidence="31">
    <location>
        <position position="81"/>
    </location>
</feature>
<dbReference type="InterPro" id="IPR022653">
    <property type="entry name" value="De-COase2_pyr-phos_BS"/>
</dbReference>
<evidence type="ECO:0000256" key="22">
    <source>
        <dbReference type="ARBA" id="ARBA00023273"/>
    </source>
</evidence>
<keyword evidence="36" id="KW-1185">Reference proteome</keyword>
<dbReference type="FunFam" id="3.20.20.10:FF:000005">
    <property type="entry name" value="Ornithine decarboxylase"/>
    <property type="match status" value="1"/>
</dbReference>
<dbReference type="RefSeq" id="XP_020018672.1">
    <property type="nucleotide sequence ID" value="XM_020163083.1"/>
</dbReference>
<evidence type="ECO:0000256" key="21">
    <source>
        <dbReference type="ARBA" id="ARBA00023242"/>
    </source>
</evidence>
<dbReference type="PROSITE" id="PS00878">
    <property type="entry name" value="ODR_DC_2_1"/>
    <property type="match status" value="1"/>
</dbReference>
<evidence type="ECO:0000256" key="8">
    <source>
        <dbReference type="ARBA" id="ARBA00004484"/>
    </source>
</evidence>
<keyword evidence="18" id="KW-0620">Polyamine biosynthesis</keyword>
<evidence type="ECO:0000256" key="18">
    <source>
        <dbReference type="ARBA" id="ARBA00023115"/>
    </source>
</evidence>
<evidence type="ECO:0000256" key="7">
    <source>
        <dbReference type="ARBA" id="ARBA00004463"/>
    </source>
</evidence>
<dbReference type="GO" id="GO:0005634">
    <property type="term" value="C:nucleus"/>
    <property type="evidence" value="ECO:0007669"/>
    <property type="project" value="UniProtKB-SubCell"/>
</dbReference>
<evidence type="ECO:0000256" key="14">
    <source>
        <dbReference type="ARBA" id="ARBA00022490"/>
    </source>
</evidence>
<sequence length="425" mass="46249">MSTSSGGPEESLGAPGNLWPSEPITLEPGESGQQVVLRKIRELSETGHQDPFMVADLDVLANRYQVFRQTLPGICPFYAVKCNSSPWILRVLATLGSGFDCASQGELEQVLGLGVAPSRIIFANPCKATSHIQYAARCGVQLLTFDSEEELTKVAQHHPGARLVLRIQTQDSKSIFSLSAKFGARLEACGRLLTSAKELGLAVVGAAFHVGSNCQTPQSFRQAIADCRRVFEMGRGAGYAMSLLDIGGGFPGAEGSEPMFEEMVREIHAALAQDFPEGTGVEVIAEPGRFFGEPVCTAAVNIIAKKTVLVPGGHRKLIYYFNEGHYGNFRIFLREPVFRTPIVIKEFPSEPPLFPCTLYGPTCDAFDRLFSEEVQLPELDVGDWLIFPSMGAYTCSMSSTFNGFQPATVYYAMSPQLRSLLETGP</sequence>
<dbReference type="GO" id="GO:0016831">
    <property type="term" value="F:carboxy-lyase activity"/>
    <property type="evidence" value="ECO:0007669"/>
    <property type="project" value="UniProtKB-ARBA"/>
</dbReference>
<evidence type="ECO:0000256" key="19">
    <source>
        <dbReference type="ARBA" id="ARBA00023136"/>
    </source>
</evidence>
<dbReference type="GO" id="GO:0030424">
    <property type="term" value="C:axon"/>
    <property type="evidence" value="ECO:0007669"/>
    <property type="project" value="UniProtKB-SubCell"/>
</dbReference>
<keyword evidence="13" id="KW-0813">Transport</keyword>
<feature type="region of interest" description="Disordered" evidence="32">
    <location>
        <begin position="1"/>
        <end position="22"/>
    </location>
</feature>
<dbReference type="GO" id="GO:0048471">
    <property type="term" value="C:perinuclear region of cytoplasm"/>
    <property type="evidence" value="ECO:0007669"/>
    <property type="project" value="UniProtKB-SubCell"/>
</dbReference>
<dbReference type="AlphaFoldDB" id="A0A8C0WWG1"/>
<evidence type="ECO:0000256" key="24">
    <source>
        <dbReference type="ARBA" id="ARBA00037173"/>
    </source>
</evidence>
<evidence type="ECO:0000256" key="10">
    <source>
        <dbReference type="ARBA" id="ARBA00004541"/>
    </source>
</evidence>
<dbReference type="SUPFAM" id="SSF51419">
    <property type="entry name" value="PLP-binding barrel"/>
    <property type="match status" value="1"/>
</dbReference>
<dbReference type="PANTHER" id="PTHR11482:SF57">
    <property type="entry name" value="GENE MODEL 853, (NCBI)"/>
    <property type="match status" value="1"/>
</dbReference>
<dbReference type="GO" id="GO:0031410">
    <property type="term" value="C:cytoplasmic vesicle"/>
    <property type="evidence" value="ECO:0007669"/>
    <property type="project" value="UniProtKB-SubCell"/>
</dbReference>
<dbReference type="FunFam" id="2.40.37.10:FF:000009">
    <property type="entry name" value="antizyme inhibitor 2 isoform X1"/>
    <property type="match status" value="1"/>
</dbReference>
<dbReference type="GO" id="GO:0016020">
    <property type="term" value="C:membrane"/>
    <property type="evidence" value="ECO:0007669"/>
    <property type="project" value="UniProtKB-SubCell"/>
</dbReference>
<dbReference type="InterPro" id="IPR002433">
    <property type="entry name" value="Orn_de-COase"/>
</dbReference>
<evidence type="ECO:0000256" key="25">
    <source>
        <dbReference type="ARBA" id="ARBA00058216"/>
    </source>
</evidence>
<dbReference type="PRINTS" id="PR01182">
    <property type="entry name" value="ORNDCRBXLASE"/>
</dbReference>
<feature type="domain" description="Orn/DAP/Arg decarboxylase 2 C-terminal" evidence="33">
    <location>
        <begin position="294"/>
        <end position="391"/>
    </location>
</feature>
<keyword evidence="15" id="KW-0832">Ubl conjugation</keyword>
<dbReference type="Proteomes" id="UP001732720">
    <property type="component" value="Chromosome 7"/>
</dbReference>
<comment type="subunit">
    <text evidence="27">Monomer. Interacts with OAZ1, OAZ2 and OAZ3; this interaction disrupts the interaction between the antizyme and ODC1. Does not form a heterodimer with ODC1.</text>
</comment>
<name>A0A8C0WWG1_CASCN</name>
<evidence type="ECO:0000256" key="15">
    <source>
        <dbReference type="ARBA" id="ARBA00022843"/>
    </source>
</evidence>
<comment type="similarity">
    <text evidence="26">Belongs to the Orn/Lys/Arg decarboxylase class-II family. ODC antizyme inhibitor subfamily.</text>
</comment>
<keyword evidence="14" id="KW-0963">Cytoplasm</keyword>
<evidence type="ECO:0000256" key="11">
    <source>
        <dbReference type="ARBA" id="ARBA00004556"/>
    </source>
</evidence>
<dbReference type="InterPro" id="IPR009006">
    <property type="entry name" value="Ala_racemase/Decarboxylase_C"/>
</dbReference>
<reference evidence="37" key="2">
    <citation type="submission" date="2025-04" db="UniProtKB">
        <authorList>
            <consortium name="RefSeq"/>
        </authorList>
    </citation>
    <scope>IDENTIFICATION</scope>
    <source>
        <tissue evidence="37">Leukocyte</tissue>
    </source>
</reference>
<dbReference type="GO" id="GO:0043204">
    <property type="term" value="C:perikaryon"/>
    <property type="evidence" value="ECO:0007669"/>
    <property type="project" value="UniProtKB-SubCell"/>
</dbReference>
<dbReference type="GO" id="GO:0030425">
    <property type="term" value="C:dendrite"/>
    <property type="evidence" value="ECO:0007669"/>
    <property type="project" value="UniProtKB-SubCell"/>
</dbReference>
<dbReference type="PANTHER" id="PTHR11482">
    <property type="entry name" value="ARGININE/DIAMINOPIMELATE/ORNITHINE DECARBOXYLASE"/>
    <property type="match status" value="1"/>
</dbReference>
<keyword evidence="16 31" id="KW-0663">Pyridoxal phosphate</keyword>
<comment type="subcellular location">
    <subcellularLocation>
        <location evidence="9">Cell projection</location>
        <location evidence="9">Axon</location>
    </subcellularLocation>
    <subcellularLocation>
        <location evidence="4">Cell projection</location>
        <location evidence="4">Dendrite</location>
    </subcellularLocation>
    <subcellularLocation>
        <location evidence="11">Cytoplasm</location>
        <location evidence="11">Perinuclear region</location>
    </subcellularLocation>
    <subcellularLocation>
        <location evidence="7">Cytoplasmic granule</location>
    </subcellularLocation>
    <subcellularLocation>
        <location evidence="10">Cytoplasmic vesicle</location>
    </subcellularLocation>
    <subcellularLocation>
        <location evidence="6">Endoplasmic reticulum-Golgi intermediate compartment</location>
    </subcellularLocation>
    <subcellularLocation>
        <location evidence="3">Golgi apparatus</location>
        <location evidence="3">cis-Golgi network</location>
    </subcellularLocation>
    <subcellularLocation>
        <location evidence="12">Golgi apparatus</location>
        <location evidence="12">trans-Golgi network</location>
    </subcellularLocation>
    <subcellularLocation>
        <location evidence="5">Membrane</location>
    </subcellularLocation>
    <subcellularLocation>
        <location evidence="2">Nucleus</location>
    </subcellularLocation>
    <subcellularLocation>
        <location evidence="8">Perikaryon</location>
    </subcellularLocation>
</comment>
<evidence type="ECO:0000256" key="16">
    <source>
        <dbReference type="ARBA" id="ARBA00022898"/>
    </source>
</evidence>
<evidence type="ECO:0000256" key="31">
    <source>
        <dbReference type="PIRSR" id="PIRSR600183-50"/>
    </source>
</evidence>
<keyword evidence="21" id="KW-0539">Nucleus</keyword>
<dbReference type="GeneID" id="109685956"/>
<evidence type="ECO:0000256" key="4">
    <source>
        <dbReference type="ARBA" id="ARBA00004279"/>
    </source>
</evidence>
<dbReference type="PRINTS" id="PR01179">
    <property type="entry name" value="ODADCRBXLASE"/>
</dbReference>
<evidence type="ECO:0000256" key="6">
    <source>
        <dbReference type="ARBA" id="ARBA00004399"/>
    </source>
</evidence>
<evidence type="ECO:0000313" key="36">
    <source>
        <dbReference type="Proteomes" id="UP001732720"/>
    </source>
</evidence>
<dbReference type="InterPro" id="IPR022644">
    <property type="entry name" value="De-COase2_N"/>
</dbReference>
<keyword evidence="17" id="KW-0333">Golgi apparatus</keyword>
<proteinExistence type="inferred from homology"/>
<evidence type="ECO:0000256" key="26">
    <source>
        <dbReference type="ARBA" id="ARBA00061098"/>
    </source>
</evidence>
<evidence type="ECO:0000256" key="23">
    <source>
        <dbReference type="ARBA" id="ARBA00023329"/>
    </source>
</evidence>
<dbReference type="Ensembl" id="ENSCCNT00000023065.1">
    <property type="protein sequence ID" value="ENSCCNP00000017712.1"/>
    <property type="gene ID" value="ENSCCNG00000018019.1"/>
</dbReference>
<dbReference type="GO" id="GO:0033387">
    <property type="term" value="P:putrescine biosynthetic process from arginine, via ornithine"/>
    <property type="evidence" value="ECO:0007669"/>
    <property type="project" value="TreeGrafter"/>
</dbReference>
<keyword evidence="23" id="KW-0968">Cytoplasmic vesicle</keyword>
<evidence type="ECO:0000256" key="20">
    <source>
        <dbReference type="ARBA" id="ARBA00023239"/>
    </source>
</evidence>
<evidence type="ECO:0000256" key="28">
    <source>
        <dbReference type="ARBA" id="ARBA00071561"/>
    </source>
</evidence>
<comment type="cofactor">
    <cofactor evidence="1 31">
        <name>pyridoxal 5'-phosphate</name>
        <dbReference type="ChEBI" id="CHEBI:597326"/>
    </cofactor>
</comment>
<dbReference type="SUPFAM" id="SSF50621">
    <property type="entry name" value="Alanine racemase C-terminal domain-like"/>
    <property type="match status" value="1"/>
</dbReference>
<evidence type="ECO:0000259" key="33">
    <source>
        <dbReference type="Pfam" id="PF00278"/>
    </source>
</evidence>
<comment type="function">
    <text evidence="24">Catalyzes the first and rate-limiting step of polyamine biosynthesis that converts ornithine into putrescine, which is the precursor for the polyamines, spermidine and spermine. Polyamines are essential for cell proliferation and are implicated in cellular processes, ranging from DNA replication to apoptosis.</text>
</comment>
<evidence type="ECO:0000256" key="30">
    <source>
        <dbReference type="ARBA" id="ARBA00081984"/>
    </source>
</evidence>
<organism evidence="35">
    <name type="scientific">Castor canadensis</name>
    <name type="common">American beaver</name>
    <dbReference type="NCBI Taxonomy" id="51338"/>
    <lineage>
        <taxon>Eukaryota</taxon>
        <taxon>Metazoa</taxon>
        <taxon>Chordata</taxon>
        <taxon>Craniata</taxon>
        <taxon>Vertebrata</taxon>
        <taxon>Euteleostomi</taxon>
        <taxon>Mammalia</taxon>
        <taxon>Eutheria</taxon>
        <taxon>Euarchontoglires</taxon>
        <taxon>Glires</taxon>
        <taxon>Rodentia</taxon>
        <taxon>Castorimorpha</taxon>
        <taxon>Castoridae</taxon>
        <taxon>Castor</taxon>
    </lineage>
</organism>
<feature type="domain" description="Orn/DAP/Arg decarboxylase 2 N-terminal" evidence="34">
    <location>
        <begin position="60"/>
        <end position="291"/>
    </location>
</feature>
<dbReference type="GO" id="GO:0005793">
    <property type="term" value="C:endoplasmic reticulum-Golgi intermediate compartment"/>
    <property type="evidence" value="ECO:0007669"/>
    <property type="project" value="UniProtKB-SubCell"/>
</dbReference>
<dbReference type="Pfam" id="PF02784">
    <property type="entry name" value="Orn_Arg_deC_N"/>
    <property type="match status" value="1"/>
</dbReference>
<evidence type="ECO:0000256" key="29">
    <source>
        <dbReference type="ARBA" id="ARBA00081150"/>
    </source>
</evidence>
<feature type="active site" description="Proton donor" evidence="31">
    <location>
        <position position="363"/>
    </location>
</feature>
<protein>
    <recommendedName>
        <fullName evidence="28">Antizyme inhibitor 2</fullName>
    </recommendedName>
    <alternativeName>
        <fullName evidence="30">Ornithine decarboxylase-like protein</fullName>
    </alternativeName>
    <alternativeName>
        <fullName evidence="29">ornithine decarboxylase paralog</fullName>
    </alternativeName>
</protein>
<dbReference type="InterPro" id="IPR029066">
    <property type="entry name" value="PLP-binding_barrel"/>
</dbReference>
<dbReference type="OrthoDB" id="5034579at2759"/>
<evidence type="ECO:0000256" key="12">
    <source>
        <dbReference type="ARBA" id="ARBA00004601"/>
    </source>
</evidence>
<keyword evidence="20" id="KW-0456">Lyase</keyword>
<keyword evidence="19" id="KW-0472">Membrane</keyword>
<evidence type="ECO:0000256" key="9">
    <source>
        <dbReference type="ARBA" id="ARBA00004489"/>
    </source>
</evidence>
<evidence type="ECO:0000256" key="27">
    <source>
        <dbReference type="ARBA" id="ARBA00062007"/>
    </source>
</evidence>
<evidence type="ECO:0000256" key="5">
    <source>
        <dbReference type="ARBA" id="ARBA00004370"/>
    </source>
</evidence>
<keyword evidence="22" id="KW-0966">Cell projection</keyword>
<evidence type="ECO:0000256" key="2">
    <source>
        <dbReference type="ARBA" id="ARBA00004123"/>
    </source>
</evidence>
<evidence type="ECO:0000256" key="32">
    <source>
        <dbReference type="SAM" id="MobiDB-lite"/>
    </source>
</evidence>
<evidence type="ECO:0000313" key="35">
    <source>
        <dbReference type="Ensembl" id="ENSCCNP00000017712.1"/>
    </source>
</evidence>
<evidence type="ECO:0000256" key="1">
    <source>
        <dbReference type="ARBA" id="ARBA00001933"/>
    </source>
</evidence>
<dbReference type="GO" id="GO:0005794">
    <property type="term" value="C:Golgi apparatus"/>
    <property type="evidence" value="ECO:0007669"/>
    <property type="project" value="UniProtKB-SubCell"/>
</dbReference>
<dbReference type="Gene3D" id="3.20.20.10">
    <property type="entry name" value="Alanine racemase"/>
    <property type="match status" value="1"/>
</dbReference>
<dbReference type="Pfam" id="PF00278">
    <property type="entry name" value="Orn_DAP_Arg_deC"/>
    <property type="match status" value="1"/>
</dbReference>
<dbReference type="Gene3D" id="2.40.37.10">
    <property type="entry name" value="Lyase, Ornithine Decarboxylase, Chain A, domain 1"/>
    <property type="match status" value="1"/>
</dbReference>
<accession>A0A8C0WWG1</accession>
<gene>
    <name evidence="35 37" type="primary">LOC109685956</name>
</gene>
<dbReference type="CDD" id="cd00622">
    <property type="entry name" value="PLPDE_III_ODC"/>
    <property type="match status" value="1"/>
</dbReference>
<dbReference type="InterPro" id="IPR022643">
    <property type="entry name" value="De-COase2_C"/>
</dbReference>
<evidence type="ECO:0000256" key="3">
    <source>
        <dbReference type="ARBA" id="ARBA00004222"/>
    </source>
</evidence>
<comment type="function">
    <text evidence="25">Antizyme inhibitor (AZI) protein that positively regulates ornithine decarboxylase (ODC) activity and polyamine uptake. AZI is an enzymatically inactive ODC homolog that counteracts the negative effect of ODC antizymes (AZs) OAZ1, OAZ2 and OAZ3 on ODC activity by competing with ODC for antizyme-binding. Inhibits antizyme-dependent ODC degradation and releases ODC monomers from their inactive complex with antizymes, leading to formation of the catalytically active ODC homodimer and restoring polyamine production. Participates in the morphological integrity of the trans-Golgi network (TGN) and functions as a regulator of intracellular secretory vesicle trafficking.</text>
</comment>
<reference evidence="35" key="1">
    <citation type="submission" date="2023-09" db="UniProtKB">
        <authorList>
            <consortium name="Ensembl"/>
        </authorList>
    </citation>
    <scope>IDENTIFICATION</scope>
</reference>
<dbReference type="KEGG" id="ccan:109685956"/>
<evidence type="ECO:0000256" key="13">
    <source>
        <dbReference type="ARBA" id="ARBA00022448"/>
    </source>
</evidence>